<dbReference type="PANTHER" id="PTHR43884">
    <property type="entry name" value="ACYL-COA DEHYDROGENASE"/>
    <property type="match status" value="1"/>
</dbReference>
<dbReference type="EMBL" id="BMES01000001">
    <property type="protein sequence ID" value="GGH10151.1"/>
    <property type="molecule type" value="Genomic_DNA"/>
</dbReference>
<gene>
    <name evidence="8" type="primary">acd</name>
    <name evidence="8" type="ORF">GCM10007036_06520</name>
</gene>
<reference evidence="8" key="2">
    <citation type="submission" date="2020-09" db="EMBL/GenBank/DDBJ databases">
        <authorList>
            <person name="Sun Q."/>
            <person name="Zhou Y."/>
        </authorList>
    </citation>
    <scope>NUCLEOTIDE SEQUENCE</scope>
    <source>
        <strain evidence="8">CGMCC 1.12214</strain>
    </source>
</reference>
<feature type="coiled-coil region" evidence="5">
    <location>
        <begin position="292"/>
        <end position="326"/>
    </location>
</feature>
<evidence type="ECO:0000256" key="4">
    <source>
        <dbReference type="ARBA" id="ARBA00022827"/>
    </source>
</evidence>
<keyword evidence="4" id="KW-0274">FAD</keyword>
<evidence type="ECO:0000256" key="3">
    <source>
        <dbReference type="ARBA" id="ARBA00022630"/>
    </source>
</evidence>
<dbReference type="Gene3D" id="1.10.540.10">
    <property type="entry name" value="Acyl-CoA dehydrogenase/oxidase, N-terminal domain"/>
    <property type="match status" value="1"/>
</dbReference>
<dbReference type="InterPro" id="IPR037069">
    <property type="entry name" value="AcylCoA_DH/ox_N_sf"/>
</dbReference>
<sequence length="405" mass="43016">MGYQSPSALLEAALPDDEQRRLGLMLRARRVADIAARHADAVDRAARFPAEAVAAMRSEGLLGLMIPVEFGGDGATLGETAAVCGVVAQGCSSAAMIFAMHQIKASSLITHGMDSPWHRSFMRRVATEQLLIASATTEAGIGGDLRNSICAIAQDGGLFRLGKDASVISYGPQADAIMVTARRNPDAPSSDQMMAVFAKDQYTLEQTGGWDTLGMRGTCSAGFRFEGAAPVEQILPKPFAEIAAQSMLVHSHLLWGAVWQGIAGAALSRAQAFVRADARRRPDVTPPGALHLAEAVGKLQSLQSTLASALRRYERARRDQDELSSMGFAVAINTVKLVASRTAVEVCQAAMQIAGIQGYRNDGPYSVGRFLRDAMSAPLMISNDRIAGNTATMLLVSRLETDLAG</sequence>
<feature type="domain" description="Acyl-CoA dehydrogenase/oxidase C-terminal" evidence="6">
    <location>
        <begin position="244"/>
        <end position="377"/>
    </location>
</feature>
<keyword evidence="9" id="KW-1185">Reference proteome</keyword>
<evidence type="ECO:0000256" key="5">
    <source>
        <dbReference type="SAM" id="Coils"/>
    </source>
</evidence>
<dbReference type="GO" id="GO:0003995">
    <property type="term" value="F:acyl-CoA dehydrogenase activity"/>
    <property type="evidence" value="ECO:0007669"/>
    <property type="project" value="TreeGrafter"/>
</dbReference>
<comment type="cofactor">
    <cofactor evidence="1">
        <name>FAD</name>
        <dbReference type="ChEBI" id="CHEBI:57692"/>
    </cofactor>
</comment>
<dbReference type="Proteomes" id="UP000603912">
    <property type="component" value="Unassembled WGS sequence"/>
</dbReference>
<dbReference type="Gene3D" id="2.40.110.10">
    <property type="entry name" value="Butyryl-CoA Dehydrogenase, subunit A, domain 2"/>
    <property type="match status" value="1"/>
</dbReference>
<dbReference type="InterPro" id="IPR046373">
    <property type="entry name" value="Acyl-CoA_Oxase/DH_mid-dom_sf"/>
</dbReference>
<dbReference type="InterPro" id="IPR009100">
    <property type="entry name" value="AcylCoA_DH/oxidase_NM_dom_sf"/>
</dbReference>
<keyword evidence="5" id="KW-0175">Coiled coil</keyword>
<dbReference type="PIRSF" id="PIRSF016578">
    <property type="entry name" value="HsaA"/>
    <property type="match status" value="1"/>
</dbReference>
<evidence type="ECO:0000259" key="7">
    <source>
        <dbReference type="Pfam" id="PF02771"/>
    </source>
</evidence>
<evidence type="ECO:0000256" key="1">
    <source>
        <dbReference type="ARBA" id="ARBA00001974"/>
    </source>
</evidence>
<proteinExistence type="inferred from homology"/>
<keyword evidence="3" id="KW-0285">Flavoprotein</keyword>
<dbReference type="InterPro" id="IPR009075">
    <property type="entry name" value="AcylCo_DH/oxidase_C"/>
</dbReference>
<protein>
    <submittedName>
        <fullName evidence="8">Acyl-CoA dehydrogenase</fullName>
    </submittedName>
</protein>
<dbReference type="InterPro" id="IPR013786">
    <property type="entry name" value="AcylCoA_DH/ox_N"/>
</dbReference>
<dbReference type="Pfam" id="PF02771">
    <property type="entry name" value="Acyl-CoA_dh_N"/>
    <property type="match status" value="1"/>
</dbReference>
<evidence type="ECO:0000259" key="6">
    <source>
        <dbReference type="Pfam" id="PF00441"/>
    </source>
</evidence>
<evidence type="ECO:0000256" key="2">
    <source>
        <dbReference type="ARBA" id="ARBA00009347"/>
    </source>
</evidence>
<dbReference type="AlphaFoldDB" id="A0A917MIB6"/>
<dbReference type="Gene3D" id="1.20.140.10">
    <property type="entry name" value="Butyryl-CoA Dehydrogenase, subunit A, domain 3"/>
    <property type="match status" value="1"/>
</dbReference>
<dbReference type="Pfam" id="PF00441">
    <property type="entry name" value="Acyl-CoA_dh_1"/>
    <property type="match status" value="1"/>
</dbReference>
<dbReference type="PANTHER" id="PTHR43884:SF12">
    <property type="entry name" value="ISOVALERYL-COA DEHYDROGENASE, MITOCHONDRIAL-RELATED"/>
    <property type="match status" value="1"/>
</dbReference>
<evidence type="ECO:0000313" key="9">
    <source>
        <dbReference type="Proteomes" id="UP000603912"/>
    </source>
</evidence>
<reference evidence="8" key="1">
    <citation type="journal article" date="2014" name="Int. J. Syst. Evol. Microbiol.">
        <title>Complete genome sequence of Corynebacterium casei LMG S-19264T (=DSM 44701T), isolated from a smear-ripened cheese.</title>
        <authorList>
            <consortium name="US DOE Joint Genome Institute (JGI-PGF)"/>
            <person name="Walter F."/>
            <person name="Albersmeier A."/>
            <person name="Kalinowski J."/>
            <person name="Ruckert C."/>
        </authorList>
    </citation>
    <scope>NUCLEOTIDE SEQUENCE</scope>
    <source>
        <strain evidence="8">CGMCC 1.12214</strain>
    </source>
</reference>
<name>A0A917MIB6_9HYPH</name>
<organism evidence="8 9">
    <name type="scientific">Alsobacter metallidurans</name>
    <dbReference type="NCBI Taxonomy" id="340221"/>
    <lineage>
        <taxon>Bacteria</taxon>
        <taxon>Pseudomonadati</taxon>
        <taxon>Pseudomonadota</taxon>
        <taxon>Alphaproteobacteria</taxon>
        <taxon>Hyphomicrobiales</taxon>
        <taxon>Alsobacteraceae</taxon>
        <taxon>Alsobacter</taxon>
    </lineage>
</organism>
<dbReference type="GO" id="GO:0050660">
    <property type="term" value="F:flavin adenine dinucleotide binding"/>
    <property type="evidence" value="ECO:0007669"/>
    <property type="project" value="InterPro"/>
</dbReference>
<dbReference type="SUPFAM" id="SSF56645">
    <property type="entry name" value="Acyl-CoA dehydrogenase NM domain-like"/>
    <property type="match status" value="1"/>
</dbReference>
<dbReference type="SUPFAM" id="SSF47203">
    <property type="entry name" value="Acyl-CoA dehydrogenase C-terminal domain-like"/>
    <property type="match status" value="1"/>
</dbReference>
<comment type="similarity">
    <text evidence="2">Belongs to the acyl-CoA dehydrogenase family.</text>
</comment>
<dbReference type="InterPro" id="IPR036250">
    <property type="entry name" value="AcylCo_DH-like_C"/>
</dbReference>
<accession>A0A917MIB6</accession>
<comment type="caution">
    <text evidence="8">The sequence shown here is derived from an EMBL/GenBank/DDBJ whole genome shotgun (WGS) entry which is preliminary data.</text>
</comment>
<evidence type="ECO:0000313" key="8">
    <source>
        <dbReference type="EMBL" id="GGH10151.1"/>
    </source>
</evidence>
<feature type="domain" description="Acyl-CoA dehydrogenase/oxidase N-terminal" evidence="7">
    <location>
        <begin position="25"/>
        <end position="113"/>
    </location>
</feature>